<comment type="subcellular location">
    <subcellularLocation>
        <location evidence="1">Nucleus</location>
        <location evidence="1">Nucleolus</location>
    </subcellularLocation>
</comment>
<evidence type="ECO:0000313" key="9">
    <source>
        <dbReference type="Proteomes" id="UP000531559"/>
    </source>
</evidence>
<evidence type="ECO:0000256" key="6">
    <source>
        <dbReference type="SAM" id="Coils"/>
    </source>
</evidence>
<accession>A0A7K7WVZ3</accession>
<dbReference type="PROSITE" id="PS50833">
    <property type="entry name" value="BRIX"/>
    <property type="match status" value="1"/>
</dbReference>
<keyword evidence="3" id="KW-0698">rRNA processing</keyword>
<dbReference type="PANTHER" id="PTHR22734">
    <property type="entry name" value="U3 SMALL NUCLEOLAR RIBONUCLEOPROTEIN PROTEIN IMP4"/>
    <property type="match status" value="1"/>
</dbReference>
<keyword evidence="9" id="KW-1185">Reference proteome</keyword>
<dbReference type="PANTHER" id="PTHR22734:SF2">
    <property type="entry name" value="U3 SMALL NUCLEOLAR RIBONUCLEOPROTEIN PROTEIN IMP4"/>
    <property type="match status" value="1"/>
</dbReference>
<evidence type="ECO:0000256" key="5">
    <source>
        <dbReference type="ARBA" id="ARBA00046634"/>
    </source>
</evidence>
<dbReference type="OrthoDB" id="10253204at2759"/>
<evidence type="ECO:0000256" key="4">
    <source>
        <dbReference type="ARBA" id="ARBA00045281"/>
    </source>
</evidence>
<evidence type="ECO:0000313" key="8">
    <source>
        <dbReference type="EMBL" id="NXA57334.1"/>
    </source>
</evidence>
<dbReference type="GO" id="GO:0042134">
    <property type="term" value="F:rRNA primary transcript binding"/>
    <property type="evidence" value="ECO:0007669"/>
    <property type="project" value="InterPro"/>
</dbReference>
<dbReference type="SMART" id="SM00879">
    <property type="entry name" value="Brix"/>
    <property type="match status" value="1"/>
</dbReference>
<organism evidence="8 9">
    <name type="scientific">Nothocercus julius</name>
    <dbReference type="NCBI Taxonomy" id="2585813"/>
    <lineage>
        <taxon>Eukaryota</taxon>
        <taxon>Metazoa</taxon>
        <taxon>Chordata</taxon>
        <taxon>Craniata</taxon>
        <taxon>Vertebrata</taxon>
        <taxon>Euteleostomi</taxon>
        <taxon>Archelosauria</taxon>
        <taxon>Archosauria</taxon>
        <taxon>Dinosauria</taxon>
        <taxon>Saurischia</taxon>
        <taxon>Theropoda</taxon>
        <taxon>Coelurosauria</taxon>
        <taxon>Aves</taxon>
        <taxon>Palaeognathae</taxon>
        <taxon>Tinamiformes</taxon>
        <taxon>Tinamidae</taxon>
        <taxon>Nothocercus</taxon>
    </lineage>
</organism>
<keyword evidence="2" id="KW-0690">Ribosome biogenesis</keyword>
<dbReference type="GO" id="GO:0006364">
    <property type="term" value="P:rRNA processing"/>
    <property type="evidence" value="ECO:0007669"/>
    <property type="project" value="UniProtKB-KW"/>
</dbReference>
<evidence type="ECO:0000259" key="7">
    <source>
        <dbReference type="PROSITE" id="PS50833"/>
    </source>
</evidence>
<feature type="domain" description="Brix" evidence="7">
    <location>
        <begin position="157"/>
        <end position="235"/>
    </location>
</feature>
<feature type="non-terminal residue" evidence="8">
    <location>
        <position position="262"/>
    </location>
</feature>
<evidence type="ECO:0000256" key="2">
    <source>
        <dbReference type="ARBA" id="ARBA00022517"/>
    </source>
</evidence>
<dbReference type="GO" id="GO:0032040">
    <property type="term" value="C:small-subunit processome"/>
    <property type="evidence" value="ECO:0007669"/>
    <property type="project" value="TreeGrafter"/>
</dbReference>
<comment type="subunit">
    <text evidence="5">Part of the small subunit (SSU) processome, composed of more than 70 proteins and the RNA chaperone small nucleolar RNA (snoRNA) U3. Component of a heterotrimeric complex containing IMP3, IMP4 and MPHOSPH10. Interacts with MPHOSPH10.</text>
</comment>
<dbReference type="EMBL" id="VZSV01000575">
    <property type="protein sequence ID" value="NXA57334.1"/>
    <property type="molecule type" value="Genomic_DNA"/>
</dbReference>
<comment type="caution">
    <text evidence="8">The sequence shown here is derived from an EMBL/GenBank/DDBJ whole genome shotgun (WGS) entry which is preliminary data.</text>
</comment>
<dbReference type="SUPFAM" id="SSF52954">
    <property type="entry name" value="Class II aaRS ABD-related"/>
    <property type="match status" value="1"/>
</dbReference>
<feature type="coiled-coil region" evidence="6">
    <location>
        <begin position="2"/>
        <end position="38"/>
    </location>
</feature>
<dbReference type="InterPro" id="IPR007109">
    <property type="entry name" value="Brix"/>
</dbReference>
<dbReference type="InterPro" id="IPR044281">
    <property type="entry name" value="IMP4/RPF1"/>
</dbReference>
<protein>
    <submittedName>
        <fullName evidence="8">IMP4 protein</fullName>
    </submittedName>
</protein>
<name>A0A7K7WVZ3_9AVES</name>
<keyword evidence="6" id="KW-0175">Coiled coil</keyword>
<proteinExistence type="predicted"/>
<reference evidence="8 9" key="1">
    <citation type="submission" date="2019-09" db="EMBL/GenBank/DDBJ databases">
        <title>Bird 10,000 Genomes (B10K) Project - Family phase.</title>
        <authorList>
            <person name="Zhang G."/>
        </authorList>
    </citation>
    <scope>NUCLEOTIDE SEQUENCE [LARGE SCALE GENOMIC DNA]</scope>
    <source>
        <strain evidence="8">B10K-MSB-01</strain>
    </source>
</reference>
<dbReference type="GO" id="GO:0030515">
    <property type="term" value="F:snoRNA binding"/>
    <property type="evidence" value="ECO:0007669"/>
    <property type="project" value="TreeGrafter"/>
</dbReference>
<evidence type="ECO:0000256" key="3">
    <source>
        <dbReference type="ARBA" id="ARBA00022552"/>
    </source>
</evidence>
<dbReference type="Pfam" id="PF04427">
    <property type="entry name" value="Brix"/>
    <property type="match status" value="1"/>
</dbReference>
<evidence type="ECO:0000256" key="1">
    <source>
        <dbReference type="ARBA" id="ARBA00004604"/>
    </source>
</evidence>
<gene>
    <name evidence="8" type="primary">Imp4</name>
    <name evidence="8" type="ORF">NOTJUL_R05573</name>
</gene>
<sequence length="262" mass="29937">LRRQARQRREYLERRAQEQRLKRQQERQERLRRALQENRPLPPELRQDALALQTALEFDTPGGDTLTSCHDDEYRWAGLEPPRVMVTTSREPSARLRQFAKVDIGVTGGIGDMRGYWGLGDVGDPGNIGNTEGHWGHRQRWGPGGRWGRGGSGDMQGHRGQGVTHCPYPQVGSILKHLFPVPRPDSHRVVTFANTDDVISFRNHTFRRKGRAVELTELGPRFEMRPYLIRLGTLEQGAAADVEWRWHPYTATAPKRRLLGDA</sequence>
<dbReference type="Proteomes" id="UP000531559">
    <property type="component" value="Unassembled WGS sequence"/>
</dbReference>
<comment type="function">
    <text evidence="4">Component of the 60-80S U3 small nucleolar ribonucleoprotein (U3 snoRNP). Required for the early cleavages during pre-18S ribosomal RNA processing. Part of the small subunit (SSU) processome, first precursor of the small eukaryotic ribosomal subunit. During the assembly of the SSU processome in the nucleolus, many ribosome biogenesis factors, an RNA chaperone and ribosomal proteins associate with the nascent pre-rRNA and work in concert to generate RNA folding, modifications, rearrangements and cleavage as well as targeted degradation of pre-ribosomal RNA by the RNA exosome.</text>
</comment>
<feature type="non-terminal residue" evidence="8">
    <location>
        <position position="1"/>
    </location>
</feature>
<dbReference type="GO" id="GO:0034457">
    <property type="term" value="C:Mpp10 complex"/>
    <property type="evidence" value="ECO:0007669"/>
    <property type="project" value="TreeGrafter"/>
</dbReference>
<dbReference type="AlphaFoldDB" id="A0A7K7WVZ3"/>